<feature type="domain" description="Copper amine oxidase-like N-terminal" evidence="2">
    <location>
        <begin position="49"/>
        <end position="154"/>
    </location>
</feature>
<evidence type="ECO:0000259" key="2">
    <source>
        <dbReference type="Pfam" id="PF07833"/>
    </source>
</evidence>
<organism evidence="3 4">
    <name type="scientific">Paenibacillus aurantiacus</name>
    <dbReference type="NCBI Taxonomy" id="1936118"/>
    <lineage>
        <taxon>Bacteria</taxon>
        <taxon>Bacillati</taxon>
        <taxon>Bacillota</taxon>
        <taxon>Bacilli</taxon>
        <taxon>Bacillales</taxon>
        <taxon>Paenibacillaceae</taxon>
        <taxon>Paenibacillus</taxon>
    </lineage>
</organism>
<proteinExistence type="predicted"/>
<name>A0ABV5KY88_9BACL</name>
<accession>A0ABV5KY88</accession>
<keyword evidence="1" id="KW-0732">Signal</keyword>
<dbReference type="InterPro" id="IPR012854">
    <property type="entry name" value="Cu_amine_oxidase-like_N"/>
</dbReference>
<evidence type="ECO:0000256" key="1">
    <source>
        <dbReference type="SAM" id="SignalP"/>
    </source>
</evidence>
<dbReference type="Pfam" id="PF07833">
    <property type="entry name" value="Cu_amine_oxidN1"/>
    <property type="match status" value="1"/>
</dbReference>
<gene>
    <name evidence="3" type="ORF">ACFFSY_29920</name>
</gene>
<comment type="caution">
    <text evidence="3">The sequence shown here is derived from an EMBL/GenBank/DDBJ whole genome shotgun (WGS) entry which is preliminary data.</text>
</comment>
<dbReference type="InterPro" id="IPR036582">
    <property type="entry name" value="Mao_N_sf"/>
</dbReference>
<dbReference type="RefSeq" id="WP_377501137.1">
    <property type="nucleotide sequence ID" value="NZ_JBHMDO010000047.1"/>
</dbReference>
<feature type="chain" id="PRO_5045808471" evidence="1">
    <location>
        <begin position="25"/>
        <end position="167"/>
    </location>
</feature>
<reference evidence="3 4" key="1">
    <citation type="submission" date="2024-09" db="EMBL/GenBank/DDBJ databases">
        <authorList>
            <person name="Sun Q."/>
            <person name="Mori K."/>
        </authorList>
    </citation>
    <scope>NUCLEOTIDE SEQUENCE [LARGE SCALE GENOMIC DNA]</scope>
    <source>
        <strain evidence="3 4">TISTR 2452</strain>
    </source>
</reference>
<evidence type="ECO:0000313" key="3">
    <source>
        <dbReference type="EMBL" id="MFB9330182.1"/>
    </source>
</evidence>
<dbReference type="Proteomes" id="UP001589747">
    <property type="component" value="Unassembled WGS sequence"/>
</dbReference>
<keyword evidence="4" id="KW-1185">Reference proteome</keyword>
<feature type="signal peptide" evidence="1">
    <location>
        <begin position="1"/>
        <end position="24"/>
    </location>
</feature>
<protein>
    <submittedName>
        <fullName evidence="3">Stalk domain-containing protein</fullName>
    </submittedName>
</protein>
<dbReference type="EMBL" id="JBHMDO010000047">
    <property type="protein sequence ID" value="MFB9330182.1"/>
    <property type="molecule type" value="Genomic_DNA"/>
</dbReference>
<evidence type="ECO:0000313" key="4">
    <source>
        <dbReference type="Proteomes" id="UP001589747"/>
    </source>
</evidence>
<sequence>MLKKKWLALALTALCAAGPSSAYAAVQTNALSIEYANSMHKSLEQSDYVIRQGRIYVSPLYLSIALPIQTVSKGIDWHTETQTLSISAYNPDAIGERSEGFTIKAGERAFQDHVRDERYEIAEDLLLANKRVYLPLRAIAEAYGYSVEYDAANRGKSVIRITGESDK</sequence>
<dbReference type="SUPFAM" id="SSF55383">
    <property type="entry name" value="Copper amine oxidase, domain N"/>
    <property type="match status" value="1"/>
</dbReference>